<accession>A0A2I1R5C7</accession>
<protein>
    <submittedName>
        <fullName evidence="11">Transporter</fullName>
    </submittedName>
</protein>
<keyword evidence="7" id="KW-0406">Ion transport</keyword>
<feature type="transmembrane region" description="Helical" evidence="9">
    <location>
        <begin position="367"/>
        <end position="386"/>
    </location>
</feature>
<dbReference type="RefSeq" id="WP_101821096.1">
    <property type="nucleotide sequence ID" value="NZ_PKJC01000014.1"/>
</dbReference>
<keyword evidence="3" id="KW-0813">Transport</keyword>
<comment type="similarity">
    <text evidence="2">Belongs to the monovalent cation:proton antiporter 2 (CPA2) transporter (TC 2.A.37) family.</text>
</comment>
<dbReference type="GO" id="GO:0015297">
    <property type="term" value="F:antiporter activity"/>
    <property type="evidence" value="ECO:0007669"/>
    <property type="project" value="UniProtKB-KW"/>
</dbReference>
<dbReference type="InterPro" id="IPR038770">
    <property type="entry name" value="Na+/solute_symporter_sf"/>
</dbReference>
<dbReference type="GO" id="GO:1902600">
    <property type="term" value="P:proton transmembrane transport"/>
    <property type="evidence" value="ECO:0007669"/>
    <property type="project" value="InterPro"/>
</dbReference>
<evidence type="ECO:0000256" key="7">
    <source>
        <dbReference type="ARBA" id="ARBA00023065"/>
    </source>
</evidence>
<sequence length="430" mass="44094">MTPAETLLVDTASRGPVLVLAESGDSATSVTVSLFWIALVAVISPLLSRMSRGYVPDAVLLLGFGILIGPHALDVASQDGIDVLSQLGLGMLFLLAGYELDPKLLGGRTGRIAQLSWLVSLLIALAAVTLVAVTLALGLGETGFTAHVAVAIALSSTALGTLLPILKQAGLERTRLGRAVMAHGAVGELGPVVAMSLLLTSRSIGAAVVVLLLFAIAALLISAAPQRILARVPGIGAAIREAAGGTVQLPVRVVVLLLVSLMTVASVFDLDVVLGAFAAGLILRRLIGPEHPQVGTSLEVIGFGILIPIFFVTSGMNIDVSAVASEPGLWVVLILAIAIARGGPVWAGAGRLDDGYFLRRPRERTQLAFFAATGLPIIVAVTQVAVASELMSDELASILVAAGATTVLLFPLIARLIGRATPTAAPTTTL</sequence>
<evidence type="ECO:0000313" key="12">
    <source>
        <dbReference type="Proteomes" id="UP000234662"/>
    </source>
</evidence>
<feature type="transmembrane region" description="Helical" evidence="9">
    <location>
        <begin position="253"/>
        <end position="283"/>
    </location>
</feature>
<dbReference type="Pfam" id="PF00999">
    <property type="entry name" value="Na_H_Exchanger"/>
    <property type="match status" value="1"/>
</dbReference>
<evidence type="ECO:0000256" key="9">
    <source>
        <dbReference type="SAM" id="Phobius"/>
    </source>
</evidence>
<dbReference type="PANTHER" id="PTHR43562:SF1">
    <property type="entry name" value="NA(+)_H(+) ANTIPORTER YJBQ-RELATED"/>
    <property type="match status" value="1"/>
</dbReference>
<comment type="subcellular location">
    <subcellularLocation>
        <location evidence="1">Membrane</location>
        <topology evidence="1">Multi-pass membrane protein</topology>
    </subcellularLocation>
</comment>
<proteinExistence type="inferred from homology"/>
<evidence type="ECO:0000313" key="11">
    <source>
        <dbReference type="EMBL" id="PKZ64322.1"/>
    </source>
</evidence>
<dbReference type="STRING" id="2055.BCM27_17450"/>
<evidence type="ECO:0000256" key="4">
    <source>
        <dbReference type="ARBA" id="ARBA00022449"/>
    </source>
</evidence>
<keyword evidence="4" id="KW-0050">Antiport</keyword>
<evidence type="ECO:0000256" key="1">
    <source>
        <dbReference type="ARBA" id="ARBA00004141"/>
    </source>
</evidence>
<feature type="transmembrane region" description="Helical" evidence="9">
    <location>
        <begin position="328"/>
        <end position="347"/>
    </location>
</feature>
<dbReference type="Proteomes" id="UP000234662">
    <property type="component" value="Unassembled WGS sequence"/>
</dbReference>
<dbReference type="EMBL" id="PKJC01000014">
    <property type="protein sequence ID" value="PKZ64322.1"/>
    <property type="molecule type" value="Genomic_DNA"/>
</dbReference>
<feature type="transmembrane region" description="Helical" evidence="9">
    <location>
        <begin position="398"/>
        <end position="417"/>
    </location>
</feature>
<dbReference type="AlphaFoldDB" id="A0A2I1R5C7"/>
<evidence type="ECO:0000256" key="8">
    <source>
        <dbReference type="ARBA" id="ARBA00023136"/>
    </source>
</evidence>
<dbReference type="InterPro" id="IPR006153">
    <property type="entry name" value="Cation/H_exchanger_TM"/>
</dbReference>
<feature type="transmembrane region" description="Helical" evidence="9">
    <location>
        <begin position="112"/>
        <end position="138"/>
    </location>
</feature>
<feature type="transmembrane region" description="Helical" evidence="9">
    <location>
        <begin position="144"/>
        <end position="166"/>
    </location>
</feature>
<evidence type="ECO:0000259" key="10">
    <source>
        <dbReference type="Pfam" id="PF00999"/>
    </source>
</evidence>
<feature type="transmembrane region" description="Helical" evidence="9">
    <location>
        <begin position="27"/>
        <end position="47"/>
    </location>
</feature>
<dbReference type="GO" id="GO:0016020">
    <property type="term" value="C:membrane"/>
    <property type="evidence" value="ECO:0007669"/>
    <property type="project" value="UniProtKB-SubCell"/>
</dbReference>
<evidence type="ECO:0000256" key="5">
    <source>
        <dbReference type="ARBA" id="ARBA00022692"/>
    </source>
</evidence>
<dbReference type="PANTHER" id="PTHR43562">
    <property type="entry name" value="NAPA-TYPE SODIUM/HYDROGEN ANTIPORTER"/>
    <property type="match status" value="1"/>
</dbReference>
<keyword evidence="5 9" id="KW-0812">Transmembrane</keyword>
<evidence type="ECO:0000256" key="2">
    <source>
        <dbReference type="ARBA" id="ARBA00005551"/>
    </source>
</evidence>
<organism evidence="11 12">
    <name type="scientific">Gordonia terrae</name>
    <dbReference type="NCBI Taxonomy" id="2055"/>
    <lineage>
        <taxon>Bacteria</taxon>
        <taxon>Bacillati</taxon>
        <taxon>Actinomycetota</taxon>
        <taxon>Actinomycetes</taxon>
        <taxon>Mycobacteriales</taxon>
        <taxon>Gordoniaceae</taxon>
        <taxon>Gordonia</taxon>
    </lineage>
</organism>
<feature type="domain" description="Cation/H+ exchanger transmembrane" evidence="10">
    <location>
        <begin position="39"/>
        <end position="413"/>
    </location>
</feature>
<feature type="transmembrane region" description="Helical" evidence="9">
    <location>
        <begin position="295"/>
        <end position="316"/>
    </location>
</feature>
<reference evidence="11 12" key="1">
    <citation type="submission" date="2017-12" db="EMBL/GenBank/DDBJ databases">
        <title>Phylogenetic diversity of female urinary microbiome.</title>
        <authorList>
            <person name="Thomas-White K."/>
            <person name="Wolfe A.J."/>
        </authorList>
    </citation>
    <scope>NUCLEOTIDE SEQUENCE [LARGE SCALE GENOMIC DNA]</scope>
    <source>
        <strain evidence="11 12">UMB0777</strain>
    </source>
</reference>
<comment type="caution">
    <text evidence="11">The sequence shown here is derived from an EMBL/GenBank/DDBJ whole genome shotgun (WGS) entry which is preliminary data.</text>
</comment>
<name>A0A2I1R5C7_9ACTN</name>
<keyword evidence="8 9" id="KW-0472">Membrane</keyword>
<evidence type="ECO:0000256" key="6">
    <source>
        <dbReference type="ARBA" id="ARBA00022989"/>
    </source>
</evidence>
<evidence type="ECO:0000256" key="3">
    <source>
        <dbReference type="ARBA" id="ARBA00022448"/>
    </source>
</evidence>
<feature type="transmembrane region" description="Helical" evidence="9">
    <location>
        <begin position="204"/>
        <end position="224"/>
    </location>
</feature>
<dbReference type="Gene3D" id="1.20.1530.20">
    <property type="match status" value="1"/>
</dbReference>
<gene>
    <name evidence="11" type="ORF">CYJ73_17105</name>
</gene>
<keyword evidence="6 9" id="KW-1133">Transmembrane helix</keyword>